<keyword evidence="2" id="KW-1185">Reference proteome</keyword>
<gene>
    <name evidence="1" type="ORF">FRX31_004818</name>
</gene>
<sequence length="68" mass="7815">MIMIQMNSLRIHWMNLVSLLFEENLKIVVESKRAESTHNLYLMNDFTLGLGGIGKIAQRSHTEKRGLS</sequence>
<name>A0A7J6X9X0_THATH</name>
<comment type="caution">
    <text evidence="1">The sequence shown here is derived from an EMBL/GenBank/DDBJ whole genome shotgun (WGS) entry which is preliminary data.</text>
</comment>
<dbReference type="EMBL" id="JABWDY010003854">
    <property type="protein sequence ID" value="KAF5205595.1"/>
    <property type="molecule type" value="Genomic_DNA"/>
</dbReference>
<accession>A0A7J6X9X0</accession>
<dbReference type="AlphaFoldDB" id="A0A7J6X9X0"/>
<protein>
    <submittedName>
        <fullName evidence="1">Uncharacterized protein</fullName>
    </submittedName>
</protein>
<evidence type="ECO:0000313" key="2">
    <source>
        <dbReference type="Proteomes" id="UP000554482"/>
    </source>
</evidence>
<evidence type="ECO:0000313" key="1">
    <source>
        <dbReference type="EMBL" id="KAF5205595.1"/>
    </source>
</evidence>
<organism evidence="1 2">
    <name type="scientific">Thalictrum thalictroides</name>
    <name type="common">Rue-anemone</name>
    <name type="synonym">Anemone thalictroides</name>
    <dbReference type="NCBI Taxonomy" id="46969"/>
    <lineage>
        <taxon>Eukaryota</taxon>
        <taxon>Viridiplantae</taxon>
        <taxon>Streptophyta</taxon>
        <taxon>Embryophyta</taxon>
        <taxon>Tracheophyta</taxon>
        <taxon>Spermatophyta</taxon>
        <taxon>Magnoliopsida</taxon>
        <taxon>Ranunculales</taxon>
        <taxon>Ranunculaceae</taxon>
        <taxon>Thalictroideae</taxon>
        <taxon>Thalictrum</taxon>
    </lineage>
</organism>
<reference evidence="1 2" key="1">
    <citation type="submission" date="2020-06" db="EMBL/GenBank/DDBJ databases">
        <title>Transcriptomic and genomic resources for Thalictrum thalictroides and T. hernandezii: Facilitating candidate gene discovery in an emerging model plant lineage.</title>
        <authorList>
            <person name="Arias T."/>
            <person name="Riano-Pachon D.M."/>
            <person name="Di Stilio V.S."/>
        </authorList>
    </citation>
    <scope>NUCLEOTIDE SEQUENCE [LARGE SCALE GENOMIC DNA]</scope>
    <source>
        <strain evidence="2">cv. WT478/WT964</strain>
        <tissue evidence="1">Leaves</tissue>
    </source>
</reference>
<proteinExistence type="predicted"/>
<dbReference type="Proteomes" id="UP000554482">
    <property type="component" value="Unassembled WGS sequence"/>
</dbReference>